<gene>
    <name evidence="1" type="ORF">L1049_023580</name>
</gene>
<protein>
    <recommendedName>
        <fullName evidence="3">Aminotransferase class I/classII domain-containing protein</fullName>
    </recommendedName>
</protein>
<dbReference type="AlphaFoldDB" id="A0AAP0X3L8"/>
<name>A0AAP0X3L8_LIQFO</name>
<evidence type="ECO:0008006" key="3">
    <source>
        <dbReference type="Google" id="ProtNLM"/>
    </source>
</evidence>
<organism evidence="1 2">
    <name type="scientific">Liquidambar formosana</name>
    <name type="common">Formosan gum</name>
    <dbReference type="NCBI Taxonomy" id="63359"/>
    <lineage>
        <taxon>Eukaryota</taxon>
        <taxon>Viridiplantae</taxon>
        <taxon>Streptophyta</taxon>
        <taxon>Embryophyta</taxon>
        <taxon>Tracheophyta</taxon>
        <taxon>Spermatophyta</taxon>
        <taxon>Magnoliopsida</taxon>
        <taxon>eudicotyledons</taxon>
        <taxon>Gunneridae</taxon>
        <taxon>Pentapetalae</taxon>
        <taxon>Saxifragales</taxon>
        <taxon>Altingiaceae</taxon>
        <taxon>Liquidambar</taxon>
    </lineage>
</organism>
<evidence type="ECO:0000313" key="2">
    <source>
        <dbReference type="Proteomes" id="UP001415857"/>
    </source>
</evidence>
<dbReference type="GO" id="GO:0006572">
    <property type="term" value="P:L-tyrosine catabolic process"/>
    <property type="evidence" value="ECO:0007669"/>
    <property type="project" value="TreeGrafter"/>
</dbReference>
<sequence>MENGSKKWGFGGYKALNTASTITIRAVLNLLMQNLDEADERPIIPLGHGDPSVFPCFRTAHIAEDAVVDALQSANFNCYAPTIGILPARRYFRAKPTPSLH</sequence>
<dbReference type="Gene3D" id="3.90.1150.10">
    <property type="entry name" value="Aspartate Aminotransferase, domain 1"/>
    <property type="match status" value="1"/>
</dbReference>
<dbReference type="PANTHER" id="PTHR45744:SF11">
    <property type="entry name" value="TYROSINE AMINOTRANSFERASE"/>
    <property type="match status" value="1"/>
</dbReference>
<dbReference type="Gene3D" id="3.40.640.10">
    <property type="entry name" value="Type I PLP-dependent aspartate aminotransferase-like (Major domain)"/>
    <property type="match status" value="1"/>
</dbReference>
<accession>A0AAP0X3L8</accession>
<dbReference type="InterPro" id="IPR015422">
    <property type="entry name" value="PyrdxlP-dep_Trfase_small"/>
</dbReference>
<dbReference type="GO" id="GO:0004838">
    <property type="term" value="F:L-tyrosine-2-oxoglutarate transaminase activity"/>
    <property type="evidence" value="ECO:0007669"/>
    <property type="project" value="TreeGrafter"/>
</dbReference>
<dbReference type="EMBL" id="JBBPBK010000005">
    <property type="protein sequence ID" value="KAK9284408.1"/>
    <property type="molecule type" value="Genomic_DNA"/>
</dbReference>
<reference evidence="1 2" key="1">
    <citation type="journal article" date="2024" name="Plant J.">
        <title>Genome sequences and population genomics reveal climatic adaptation and genomic divergence between two closely related sweetgum species.</title>
        <authorList>
            <person name="Xu W.Q."/>
            <person name="Ren C.Q."/>
            <person name="Zhang X.Y."/>
            <person name="Comes H.P."/>
            <person name="Liu X.H."/>
            <person name="Li Y.G."/>
            <person name="Kettle C.J."/>
            <person name="Jalonen R."/>
            <person name="Gaisberger H."/>
            <person name="Ma Y.Z."/>
            <person name="Qiu Y.X."/>
        </authorList>
    </citation>
    <scope>NUCLEOTIDE SEQUENCE [LARGE SCALE GENOMIC DNA]</scope>
    <source>
        <strain evidence="1">Hangzhou</strain>
    </source>
</reference>
<evidence type="ECO:0000313" key="1">
    <source>
        <dbReference type="EMBL" id="KAK9284408.1"/>
    </source>
</evidence>
<proteinExistence type="predicted"/>
<dbReference type="Proteomes" id="UP001415857">
    <property type="component" value="Unassembled WGS sequence"/>
</dbReference>
<dbReference type="PANTHER" id="PTHR45744">
    <property type="entry name" value="TYROSINE AMINOTRANSFERASE"/>
    <property type="match status" value="1"/>
</dbReference>
<dbReference type="InterPro" id="IPR015421">
    <property type="entry name" value="PyrdxlP-dep_Trfase_major"/>
</dbReference>
<keyword evidence="2" id="KW-1185">Reference proteome</keyword>
<comment type="caution">
    <text evidence="1">The sequence shown here is derived from an EMBL/GenBank/DDBJ whole genome shotgun (WGS) entry which is preliminary data.</text>
</comment>